<evidence type="ECO:0000313" key="2">
    <source>
        <dbReference type="EMBL" id="CAG2057750.1"/>
    </source>
</evidence>
<keyword evidence="3" id="KW-1185">Reference proteome</keyword>
<accession>A0ABN7NVY0</accession>
<dbReference type="InterPro" id="IPR036682">
    <property type="entry name" value="OS_D_A10/PebIII_sf"/>
</dbReference>
<dbReference type="SUPFAM" id="SSF100910">
    <property type="entry name" value="Chemosensory protein Csp2"/>
    <property type="match status" value="1"/>
</dbReference>
<evidence type="ECO:0000313" key="3">
    <source>
        <dbReference type="Proteomes" id="UP001153148"/>
    </source>
</evidence>
<reference evidence="2" key="1">
    <citation type="submission" date="2021-03" db="EMBL/GenBank/DDBJ databases">
        <authorList>
            <person name="Tran Van P."/>
        </authorList>
    </citation>
    <scope>NUCLEOTIDE SEQUENCE</scope>
</reference>
<evidence type="ECO:0000256" key="1">
    <source>
        <dbReference type="SAM" id="SignalP"/>
    </source>
</evidence>
<protein>
    <submittedName>
        <fullName evidence="2">Uncharacterized protein</fullName>
    </submittedName>
</protein>
<organism evidence="2 3">
    <name type="scientific">Timema podura</name>
    <name type="common">Walking stick</name>
    <dbReference type="NCBI Taxonomy" id="61482"/>
    <lineage>
        <taxon>Eukaryota</taxon>
        <taxon>Metazoa</taxon>
        <taxon>Ecdysozoa</taxon>
        <taxon>Arthropoda</taxon>
        <taxon>Hexapoda</taxon>
        <taxon>Insecta</taxon>
        <taxon>Pterygota</taxon>
        <taxon>Neoptera</taxon>
        <taxon>Polyneoptera</taxon>
        <taxon>Phasmatodea</taxon>
        <taxon>Timematodea</taxon>
        <taxon>Timematoidea</taxon>
        <taxon>Timematidae</taxon>
        <taxon>Timema</taxon>
    </lineage>
</organism>
<sequence>MTRTYLILVVCLSTAALLCRSEEIPKRAKVSDEQLELALSDKRDRTRDLWIVPLESKRLRSRKLRLMDGEFVVLTTLHPLSTCIGTIFTNERRSPTLAPLVLRGACPQCTPEETRQIQRTLSHIQRHYPKEWSKIVKQYAGA</sequence>
<dbReference type="EMBL" id="CAJPIN010005973">
    <property type="protein sequence ID" value="CAG2057750.1"/>
    <property type="molecule type" value="Genomic_DNA"/>
</dbReference>
<feature type="signal peptide" evidence="1">
    <location>
        <begin position="1"/>
        <end position="21"/>
    </location>
</feature>
<proteinExistence type="predicted"/>
<keyword evidence="1" id="KW-0732">Signal</keyword>
<dbReference type="Proteomes" id="UP001153148">
    <property type="component" value="Unassembled WGS sequence"/>
</dbReference>
<comment type="caution">
    <text evidence="2">The sequence shown here is derived from an EMBL/GenBank/DDBJ whole genome shotgun (WGS) entry which is preliminary data.</text>
</comment>
<feature type="chain" id="PRO_5047355937" evidence="1">
    <location>
        <begin position="22"/>
        <end position="142"/>
    </location>
</feature>
<name>A0ABN7NVY0_TIMPD</name>
<gene>
    <name evidence="2" type="ORF">TPAB3V08_LOCUS4727</name>
</gene>
<dbReference type="Gene3D" id="1.10.2080.10">
    <property type="entry name" value="Insect odorant-binding protein A10/Ejaculatory bulb-specific protein 3"/>
    <property type="match status" value="1"/>
</dbReference>